<dbReference type="InterPro" id="IPR023584">
    <property type="entry name" value="Ribosome_recyc_fac_dom"/>
</dbReference>
<feature type="domain" description="Ribosome recycling factor" evidence="7">
    <location>
        <begin position="26"/>
        <end position="188"/>
    </location>
</feature>
<dbReference type="FunFam" id="1.10.132.20:FF:000001">
    <property type="entry name" value="Ribosome-recycling factor"/>
    <property type="match status" value="1"/>
</dbReference>
<protein>
    <recommendedName>
        <fullName evidence="6">Ribosome-recycling factor</fullName>
        <shortName evidence="6">RRF</shortName>
    </recommendedName>
    <alternativeName>
        <fullName evidence="6">Ribosome-releasing factor</fullName>
    </alternativeName>
</protein>
<comment type="subcellular location">
    <subcellularLocation>
        <location evidence="1 6">Cytoplasm</location>
    </subcellularLocation>
</comment>
<evidence type="ECO:0000256" key="5">
    <source>
        <dbReference type="ARBA" id="ARBA00025050"/>
    </source>
</evidence>
<dbReference type="NCBIfam" id="TIGR00496">
    <property type="entry name" value="frr"/>
    <property type="match status" value="1"/>
</dbReference>
<keyword evidence="9" id="KW-1185">Reference proteome</keyword>
<comment type="similarity">
    <text evidence="2 6">Belongs to the RRF family.</text>
</comment>
<evidence type="ECO:0000256" key="2">
    <source>
        <dbReference type="ARBA" id="ARBA00005912"/>
    </source>
</evidence>
<evidence type="ECO:0000256" key="3">
    <source>
        <dbReference type="ARBA" id="ARBA00022490"/>
    </source>
</evidence>
<evidence type="ECO:0000256" key="1">
    <source>
        <dbReference type="ARBA" id="ARBA00004496"/>
    </source>
</evidence>
<comment type="caution">
    <text evidence="8">The sequence shown here is derived from an EMBL/GenBank/DDBJ whole genome shotgun (WGS) entry which is preliminary data.</text>
</comment>
<dbReference type="InterPro" id="IPR002661">
    <property type="entry name" value="Ribosome_recyc_fac"/>
</dbReference>
<dbReference type="Proteomes" id="UP000553193">
    <property type="component" value="Unassembled WGS sequence"/>
</dbReference>
<dbReference type="SUPFAM" id="SSF55194">
    <property type="entry name" value="Ribosome recycling factor, RRF"/>
    <property type="match status" value="1"/>
</dbReference>
<dbReference type="EMBL" id="JACIDJ010000002">
    <property type="protein sequence ID" value="MBB3898100.1"/>
    <property type="molecule type" value="Genomic_DNA"/>
</dbReference>
<dbReference type="RefSeq" id="WP_184383191.1">
    <property type="nucleotide sequence ID" value="NZ_JACIDJ010000002.1"/>
</dbReference>
<evidence type="ECO:0000256" key="6">
    <source>
        <dbReference type="HAMAP-Rule" id="MF_00040"/>
    </source>
</evidence>
<dbReference type="PANTHER" id="PTHR20982">
    <property type="entry name" value="RIBOSOME RECYCLING FACTOR"/>
    <property type="match status" value="1"/>
</dbReference>
<dbReference type="GO" id="GO:0002184">
    <property type="term" value="P:cytoplasmic translational termination"/>
    <property type="evidence" value="ECO:0007669"/>
    <property type="project" value="TreeGrafter"/>
</dbReference>
<dbReference type="GO" id="GO:0005829">
    <property type="term" value="C:cytosol"/>
    <property type="evidence" value="ECO:0007669"/>
    <property type="project" value="GOC"/>
</dbReference>
<reference evidence="8 9" key="1">
    <citation type="submission" date="2020-08" db="EMBL/GenBank/DDBJ databases">
        <title>Genomic Encyclopedia of Type Strains, Phase IV (KMG-IV): sequencing the most valuable type-strain genomes for metagenomic binning, comparative biology and taxonomic classification.</title>
        <authorList>
            <person name="Goeker M."/>
        </authorList>
    </citation>
    <scope>NUCLEOTIDE SEQUENCE [LARGE SCALE GENOMIC DNA]</scope>
    <source>
        <strain evidence="8 9">DSM 19979</strain>
    </source>
</reference>
<evidence type="ECO:0000256" key="4">
    <source>
        <dbReference type="ARBA" id="ARBA00022917"/>
    </source>
</evidence>
<sequence>MAAPPPDLKTLKADLVRRMDGAMETLKKEFTGLRTGRASPSLLEPIRIEAYGSNQPLSQLGTVSVGGPSMLSVQVWDRSVVKAVEIGIRDSGLGLNPQSEGQTIRVNLPPLTEQRRNELAKTAAKYAEGAKVAVRGVRRDGMEQIQGWKKKSEIGEDDAKRWSDEVQKLTDDYVKKIEQVTAEKEKDIKTV</sequence>
<dbReference type="AlphaFoldDB" id="A0A840ACN8"/>
<evidence type="ECO:0000259" key="7">
    <source>
        <dbReference type="Pfam" id="PF01765"/>
    </source>
</evidence>
<dbReference type="CDD" id="cd00520">
    <property type="entry name" value="RRF"/>
    <property type="match status" value="1"/>
</dbReference>
<keyword evidence="3 6" id="KW-0963">Cytoplasm</keyword>
<dbReference type="PANTHER" id="PTHR20982:SF3">
    <property type="entry name" value="MITOCHONDRIAL RIBOSOME RECYCLING FACTOR PSEUDO 1"/>
    <property type="match status" value="1"/>
</dbReference>
<dbReference type="Gene3D" id="1.10.132.20">
    <property type="entry name" value="Ribosome-recycling factor"/>
    <property type="match status" value="1"/>
</dbReference>
<dbReference type="Gene3D" id="3.30.1360.40">
    <property type="match status" value="1"/>
</dbReference>
<accession>A0A840ACN8</accession>
<dbReference type="InterPro" id="IPR036191">
    <property type="entry name" value="RRF_sf"/>
</dbReference>
<gene>
    <name evidence="6" type="primary">frr</name>
    <name evidence="8" type="ORF">GGQ83_001537</name>
</gene>
<dbReference type="HAMAP" id="MF_00040">
    <property type="entry name" value="RRF"/>
    <property type="match status" value="1"/>
</dbReference>
<comment type="function">
    <text evidence="5 6">Responsible for the release of ribosomes from messenger RNA at the termination of protein biosynthesis. May increase the efficiency of translation by recycling ribosomes from one round of translation to another.</text>
</comment>
<dbReference type="FunFam" id="3.30.1360.40:FF:000001">
    <property type="entry name" value="Ribosome-recycling factor"/>
    <property type="match status" value="1"/>
</dbReference>
<organism evidence="8 9">
    <name type="scientific">Roseococcus suduntuyensis</name>
    <dbReference type="NCBI Taxonomy" id="455361"/>
    <lineage>
        <taxon>Bacteria</taxon>
        <taxon>Pseudomonadati</taxon>
        <taxon>Pseudomonadota</taxon>
        <taxon>Alphaproteobacteria</taxon>
        <taxon>Acetobacterales</taxon>
        <taxon>Roseomonadaceae</taxon>
        <taxon>Roseococcus</taxon>
    </lineage>
</organism>
<proteinExistence type="inferred from homology"/>
<dbReference type="GO" id="GO:0043023">
    <property type="term" value="F:ribosomal large subunit binding"/>
    <property type="evidence" value="ECO:0007669"/>
    <property type="project" value="TreeGrafter"/>
</dbReference>
<name>A0A840ACN8_9PROT</name>
<evidence type="ECO:0000313" key="9">
    <source>
        <dbReference type="Proteomes" id="UP000553193"/>
    </source>
</evidence>
<evidence type="ECO:0000313" key="8">
    <source>
        <dbReference type="EMBL" id="MBB3898100.1"/>
    </source>
</evidence>
<keyword evidence="4 6" id="KW-0648">Protein biosynthesis</keyword>
<dbReference type="Pfam" id="PF01765">
    <property type="entry name" value="RRF"/>
    <property type="match status" value="1"/>
</dbReference>